<reference evidence="2" key="1">
    <citation type="journal article" date="2018" name="Sci. Rep.">
        <title>Lignite coal burning seam in the remote Altai Mountains harbors a hydrogen-driven thermophilic microbial community.</title>
        <authorList>
            <person name="Kadnikov V.V."/>
            <person name="Mardanov A.V."/>
            <person name="Ivasenko D.A."/>
            <person name="Antsiferov D.V."/>
            <person name="Beletsky A.V."/>
            <person name="Karnachuk O.V."/>
            <person name="Ravin N.V."/>
        </authorList>
    </citation>
    <scope>NUCLEOTIDE SEQUENCE [LARGE SCALE GENOMIC DNA]</scope>
</reference>
<accession>A0A2R6XXU7</accession>
<comment type="caution">
    <text evidence="1">The sequence shown here is derived from an EMBL/GenBank/DDBJ whole genome shotgun (WGS) entry which is preliminary data.</text>
</comment>
<name>A0A2R6XXU7_9BACL</name>
<gene>
    <name evidence="1" type="ORF">BSOLF_2856</name>
</gene>
<dbReference type="AlphaFoldDB" id="A0A2R6XXU7"/>
<dbReference type="EMBL" id="PEBX01000163">
    <property type="protein sequence ID" value="PTQ55222.1"/>
    <property type="molecule type" value="Genomic_DNA"/>
</dbReference>
<sequence length="133" mass="14966">MTEKGKKIAALLVVLLLIAGLALMIGYQMNNASADKSEYADLPKEKREILERLEAKHQQFLNVKEKVDKEGRPAPKPPEPIKTEILDHFEDPIDKKEIDFVNGWISETKGQMKGRVVEVGGENSFFPSNNYLG</sequence>
<organism evidence="1 2">
    <name type="scientific">Candidatus Carbonibacillus altaicus</name>
    <dbReference type="NCBI Taxonomy" id="2163959"/>
    <lineage>
        <taxon>Bacteria</taxon>
        <taxon>Bacillati</taxon>
        <taxon>Bacillota</taxon>
        <taxon>Bacilli</taxon>
        <taxon>Bacillales</taxon>
        <taxon>Candidatus Carbonibacillus</taxon>
    </lineage>
</organism>
<dbReference type="Proteomes" id="UP000244338">
    <property type="component" value="Unassembled WGS sequence"/>
</dbReference>
<protein>
    <submittedName>
        <fullName evidence="1">Uncharacterized protein</fullName>
    </submittedName>
</protein>
<proteinExistence type="predicted"/>
<evidence type="ECO:0000313" key="1">
    <source>
        <dbReference type="EMBL" id="PTQ55222.1"/>
    </source>
</evidence>
<evidence type="ECO:0000313" key="2">
    <source>
        <dbReference type="Proteomes" id="UP000244338"/>
    </source>
</evidence>